<accession>A0AAW0DRB5</accession>
<sequence length="340" mass="37242">MPLGSDLSPYANGPFAGTIVSTVLLGGNMALAWLYYRGNTDTWLLRITVTALIAMDIAGTVINAEVLHYTARCKIKHFGDPNILASPIIYYLPMSNAVLKVVTIIIVQIFFINQVYILKRVHRAVAYFILLCATGAFAAGLAFVVYGIRDPTINMSSDRTSMIFTVARCTFAALGDVAVTSALSWSFRVSKTGIKRTDTLLQRLLQYTVTRGALVTAIQICTLIVYVVNPASMDWSALHYCEGKVYVMTMLAMLNSRSTLRDDGNVIMSMAALEFAASRQTDNTRIESSIDQRFHEHSGTDIDGPAYSLATYPKPSSTDDSGQKKAVGILISREQMTVSD</sequence>
<organism evidence="3 4">
    <name type="scientific">Paramarasmius palmivorus</name>
    <dbReference type="NCBI Taxonomy" id="297713"/>
    <lineage>
        <taxon>Eukaryota</taxon>
        <taxon>Fungi</taxon>
        <taxon>Dikarya</taxon>
        <taxon>Basidiomycota</taxon>
        <taxon>Agaricomycotina</taxon>
        <taxon>Agaricomycetes</taxon>
        <taxon>Agaricomycetidae</taxon>
        <taxon>Agaricales</taxon>
        <taxon>Marasmiineae</taxon>
        <taxon>Marasmiaceae</taxon>
        <taxon>Paramarasmius</taxon>
    </lineage>
</organism>
<dbReference type="PANTHER" id="PTHR40465:SF1">
    <property type="entry name" value="DUF6534 DOMAIN-CONTAINING PROTEIN"/>
    <property type="match status" value="1"/>
</dbReference>
<evidence type="ECO:0000259" key="2">
    <source>
        <dbReference type="Pfam" id="PF20152"/>
    </source>
</evidence>
<dbReference type="PANTHER" id="PTHR40465">
    <property type="entry name" value="CHROMOSOME 1, WHOLE GENOME SHOTGUN SEQUENCE"/>
    <property type="match status" value="1"/>
</dbReference>
<protein>
    <recommendedName>
        <fullName evidence="2">DUF6534 domain-containing protein</fullName>
    </recommendedName>
</protein>
<feature type="transmembrane region" description="Helical" evidence="1">
    <location>
        <begin position="124"/>
        <end position="148"/>
    </location>
</feature>
<evidence type="ECO:0000313" key="3">
    <source>
        <dbReference type="EMBL" id="KAK7054326.1"/>
    </source>
</evidence>
<feature type="transmembrane region" description="Helical" evidence="1">
    <location>
        <begin position="88"/>
        <end position="112"/>
    </location>
</feature>
<dbReference type="InterPro" id="IPR045339">
    <property type="entry name" value="DUF6534"/>
</dbReference>
<dbReference type="Pfam" id="PF20152">
    <property type="entry name" value="DUF6534"/>
    <property type="match status" value="1"/>
</dbReference>
<keyword evidence="1" id="KW-0472">Membrane</keyword>
<feature type="transmembrane region" description="Helical" evidence="1">
    <location>
        <begin position="15"/>
        <end position="36"/>
    </location>
</feature>
<feature type="transmembrane region" description="Helical" evidence="1">
    <location>
        <begin position="160"/>
        <end position="183"/>
    </location>
</feature>
<feature type="domain" description="DUF6534" evidence="2">
    <location>
        <begin position="172"/>
        <end position="258"/>
    </location>
</feature>
<dbReference type="EMBL" id="JAYKXP010000009">
    <property type="protein sequence ID" value="KAK7054326.1"/>
    <property type="molecule type" value="Genomic_DNA"/>
</dbReference>
<comment type="caution">
    <text evidence="3">The sequence shown here is derived from an EMBL/GenBank/DDBJ whole genome shotgun (WGS) entry which is preliminary data.</text>
</comment>
<gene>
    <name evidence="3" type="ORF">VNI00_003519</name>
</gene>
<feature type="transmembrane region" description="Helical" evidence="1">
    <location>
        <begin position="43"/>
        <end position="62"/>
    </location>
</feature>
<feature type="transmembrane region" description="Helical" evidence="1">
    <location>
        <begin position="204"/>
        <end position="228"/>
    </location>
</feature>
<keyword evidence="1" id="KW-1133">Transmembrane helix</keyword>
<keyword evidence="1" id="KW-0812">Transmembrane</keyword>
<dbReference type="Proteomes" id="UP001383192">
    <property type="component" value="Unassembled WGS sequence"/>
</dbReference>
<proteinExistence type="predicted"/>
<keyword evidence="4" id="KW-1185">Reference proteome</keyword>
<reference evidence="3 4" key="1">
    <citation type="submission" date="2024-01" db="EMBL/GenBank/DDBJ databases">
        <title>A draft genome for a cacao thread blight-causing isolate of Paramarasmius palmivorus.</title>
        <authorList>
            <person name="Baruah I.K."/>
            <person name="Bukari Y."/>
            <person name="Amoako-Attah I."/>
            <person name="Meinhardt L.W."/>
            <person name="Bailey B.A."/>
            <person name="Cohen S.P."/>
        </authorList>
    </citation>
    <scope>NUCLEOTIDE SEQUENCE [LARGE SCALE GENOMIC DNA]</scope>
    <source>
        <strain evidence="3 4">GH-12</strain>
    </source>
</reference>
<name>A0AAW0DRB5_9AGAR</name>
<dbReference type="AlphaFoldDB" id="A0AAW0DRB5"/>
<evidence type="ECO:0000256" key="1">
    <source>
        <dbReference type="SAM" id="Phobius"/>
    </source>
</evidence>
<evidence type="ECO:0000313" key="4">
    <source>
        <dbReference type="Proteomes" id="UP001383192"/>
    </source>
</evidence>